<dbReference type="STRING" id="1300222.I532_04320"/>
<sequence length="421" mass="44270">MQRKLTFDVAVVGGGAAGVGAAVGAAQTGARTILIDRNPYFGGAATHSSVLTYCGFFTQGEPPEQIVGGVGQNVLNHLARLGMYEGPRRTARTGTVIVLLDPEVTKLALDRCVTEAGVEPLLHAQVIGAETSGGRISAIQCVDHAGMFTIEASAFVDASGEGDLASLSGGEVIFGNAEGHLQSATLMIRIGGVAADAHAHPLQVEQAVLKGKADGIEGLTKELGTIVRMPGGNQDVLAILCDEEVNGLEAGSMTKAELSGRRQAWAYLEAFKRYLPGFESAYLVQTGPQIGIRETRHIVGEYTLTGDDVLQARRQADAIARGGWPVELHPEPGKPNVWHEIKDKSFYDIPLRSLKVKGVGNLWAAGRIIDCDPLAFASARVMGTAFATGQAAGVAAALHGQQGASDYQSVRSELLRQEAIL</sequence>
<evidence type="ECO:0000256" key="1">
    <source>
        <dbReference type="ARBA" id="ARBA00022485"/>
    </source>
</evidence>
<evidence type="ECO:0000256" key="3">
    <source>
        <dbReference type="ARBA" id="ARBA00023002"/>
    </source>
</evidence>
<keyword evidence="1" id="KW-0004">4Fe-4S</keyword>
<organism evidence="6 7">
    <name type="scientific">Brevibacillus borstelensis AK1</name>
    <dbReference type="NCBI Taxonomy" id="1300222"/>
    <lineage>
        <taxon>Bacteria</taxon>
        <taxon>Bacillati</taxon>
        <taxon>Bacillota</taxon>
        <taxon>Bacilli</taxon>
        <taxon>Bacillales</taxon>
        <taxon>Paenibacillaceae</taxon>
        <taxon>Brevibacillus</taxon>
    </lineage>
</organism>
<dbReference type="PATRIC" id="fig|1300222.3.peg.891"/>
<dbReference type="InterPro" id="IPR039650">
    <property type="entry name" value="HdrA-like"/>
</dbReference>
<dbReference type="InterPro" id="IPR036188">
    <property type="entry name" value="FAD/NAD-bd_sf"/>
</dbReference>
<keyword evidence="3" id="KW-0560">Oxidoreductase</keyword>
<dbReference type="GO" id="GO:0016491">
    <property type="term" value="F:oxidoreductase activity"/>
    <property type="evidence" value="ECO:0007669"/>
    <property type="project" value="UniProtKB-KW"/>
</dbReference>
<dbReference type="GO" id="GO:0046872">
    <property type="term" value="F:metal ion binding"/>
    <property type="evidence" value="ECO:0007669"/>
    <property type="project" value="UniProtKB-KW"/>
</dbReference>
<dbReference type="PANTHER" id="PTHR43498">
    <property type="entry name" value="FERREDOXIN:COB-COM HETERODISULFIDE REDUCTASE SUBUNIT A"/>
    <property type="match status" value="1"/>
</dbReference>
<dbReference type="PANTHER" id="PTHR43498:SF1">
    <property type="entry name" value="COB--COM HETERODISULFIDE REDUCTASE IRON-SULFUR SUBUNIT A"/>
    <property type="match status" value="1"/>
</dbReference>
<evidence type="ECO:0000313" key="6">
    <source>
        <dbReference type="EMBL" id="EMT54802.1"/>
    </source>
</evidence>
<evidence type="ECO:0000256" key="5">
    <source>
        <dbReference type="ARBA" id="ARBA00023014"/>
    </source>
</evidence>
<dbReference type="EMBL" id="APBN01000001">
    <property type="protein sequence ID" value="EMT54802.1"/>
    <property type="molecule type" value="Genomic_DNA"/>
</dbReference>
<keyword evidence="7" id="KW-1185">Reference proteome</keyword>
<accession>M8DMU0</accession>
<protein>
    <submittedName>
        <fullName evidence="6">FAD dependent oxidoreductase</fullName>
    </submittedName>
</protein>
<dbReference type="Gene3D" id="3.50.50.60">
    <property type="entry name" value="FAD/NAD(P)-binding domain"/>
    <property type="match status" value="1"/>
</dbReference>
<dbReference type="RefSeq" id="WP_003386631.1">
    <property type="nucleotide sequence ID" value="NZ_APBN01000001.1"/>
</dbReference>
<dbReference type="OrthoDB" id="9777740at2"/>
<dbReference type="GeneID" id="89498846"/>
<evidence type="ECO:0000256" key="4">
    <source>
        <dbReference type="ARBA" id="ARBA00023004"/>
    </source>
</evidence>
<gene>
    <name evidence="6" type="ORF">I532_04320</name>
</gene>
<dbReference type="SUPFAM" id="SSF51905">
    <property type="entry name" value="FAD/NAD(P)-binding domain"/>
    <property type="match status" value="1"/>
</dbReference>
<evidence type="ECO:0000313" key="7">
    <source>
        <dbReference type="Proteomes" id="UP000012081"/>
    </source>
</evidence>
<dbReference type="GO" id="GO:0051539">
    <property type="term" value="F:4 iron, 4 sulfur cluster binding"/>
    <property type="evidence" value="ECO:0007669"/>
    <property type="project" value="UniProtKB-KW"/>
</dbReference>
<dbReference type="Pfam" id="PF12831">
    <property type="entry name" value="FAD_oxidored"/>
    <property type="match status" value="1"/>
</dbReference>
<evidence type="ECO:0000256" key="2">
    <source>
        <dbReference type="ARBA" id="ARBA00022723"/>
    </source>
</evidence>
<keyword evidence="4" id="KW-0408">Iron</keyword>
<keyword evidence="2" id="KW-0479">Metal-binding</keyword>
<dbReference type="PRINTS" id="PR00411">
    <property type="entry name" value="PNDRDTASEI"/>
</dbReference>
<reference evidence="6 7" key="1">
    <citation type="submission" date="2013-03" db="EMBL/GenBank/DDBJ databases">
        <title>Assembly of a new bacterial strain Brevibacillus borstelensis AK1.</title>
        <authorList>
            <person name="Rajan I."/>
            <person name="PoliReddy D."/>
            <person name="Sugumar T."/>
            <person name="Rathinam K."/>
            <person name="Alqarawi S."/>
            <person name="Khalil A.B."/>
            <person name="Sivakumar N."/>
        </authorList>
    </citation>
    <scope>NUCLEOTIDE SEQUENCE [LARGE SCALE GENOMIC DNA]</scope>
    <source>
        <strain evidence="6 7">AK1</strain>
    </source>
</reference>
<proteinExistence type="predicted"/>
<comment type="caution">
    <text evidence="6">The sequence shown here is derived from an EMBL/GenBank/DDBJ whole genome shotgun (WGS) entry which is preliminary data.</text>
</comment>
<dbReference type="Proteomes" id="UP000012081">
    <property type="component" value="Unassembled WGS sequence"/>
</dbReference>
<dbReference type="AlphaFoldDB" id="M8DMU0"/>
<name>M8DMU0_9BACL</name>
<keyword evidence="5" id="KW-0411">Iron-sulfur</keyword>